<dbReference type="Pfam" id="PF14310">
    <property type="entry name" value="Fn3-like"/>
    <property type="match status" value="1"/>
</dbReference>
<dbReference type="GO" id="GO:0005975">
    <property type="term" value="P:carbohydrate metabolic process"/>
    <property type="evidence" value="ECO:0007669"/>
    <property type="project" value="InterPro"/>
</dbReference>
<sequence>MLVLFGLLSCLPLGLFAHDLFGVRDDLHFSLEARQANKDGSVPTYKNAKASIEARINDLLPRMTLEEKVSQLIQGDINGWMDMSNPLDDTLVHNDTGLAQIMSTRAGSIWAGYQTPWEKLVYAITVGQKYLMENTTLGIPALFQSEGLYSKPCLHGFTDNGTIFPSPIGFAASFDRQLIHDIADVVAQEAEGLGINHIFAPVLDLARELRWGRVEEGLGECPYLTGELGYAYVHGLQDGSRRNTSSTAIARVAATCKHFAAFGTPQGGLNLAQVSGGERELRTAYLRPFNRACVDALSIMTAYASYDGVPAVANSHLLTDILRNEWGYKYWVTCDAGSIDLQITMHGTCDTRECAAKTALESGLSGEMGGGTYTYETLVAQVKAGQVDVKYIDDTVRFLLRTKFSLGLFENPYPYADYLSTLRTPASQAVLQRADRETIVLLENKNNVLPLSKSIGSIALIGPQVNRVTFGDYVFFNASNNGISPLEGFRQHLTNISSSTKINFAQGAELWSNDQSGFPEAVQTAQNSDVAIVMVGTWSLDQTLLWTPGTNATTGEMRDQSDLGLAGAQLELVKAIQSTGKPTIVVYVTGKPIAEPWIKDNADAIVHQFYPGEYGGRALAEVIFGDVNPSGRLSVSVPRDVGTTPVFYNYLKGGRPSSNPGATLADGSLMFGNQYVLNSPQPLWSFGHGMSYTTFAYSGLTLSPSTVSHSAGTVKLSVTVANTGSRTGKEVVQVYATDDRSSIVTPNQELIGFAKVEIAPGKSTTVTMDIDVKDLSLWTKDNKWIVEPGTFTIKVGTSDQVFQNATLTVS</sequence>
<evidence type="ECO:0000256" key="2">
    <source>
        <dbReference type="ARBA" id="ARBA00005336"/>
    </source>
</evidence>
<dbReference type="EMBL" id="MU151205">
    <property type="protein sequence ID" value="KAF9447325.1"/>
    <property type="molecule type" value="Genomic_DNA"/>
</dbReference>
<dbReference type="Gene3D" id="3.20.20.300">
    <property type="entry name" value="Glycoside hydrolase, family 3, N-terminal domain"/>
    <property type="match status" value="1"/>
</dbReference>
<name>A0A9P6C339_9AGAR</name>
<dbReference type="Pfam" id="PF01915">
    <property type="entry name" value="Glyco_hydro_3_C"/>
    <property type="match status" value="1"/>
</dbReference>
<dbReference type="InterPro" id="IPR001764">
    <property type="entry name" value="Glyco_hydro_3_N"/>
</dbReference>
<dbReference type="InterPro" id="IPR036962">
    <property type="entry name" value="Glyco_hydro_3_N_sf"/>
</dbReference>
<proteinExistence type="inferred from homology"/>
<dbReference type="InterPro" id="IPR050288">
    <property type="entry name" value="Cellulose_deg_GH3"/>
</dbReference>
<evidence type="ECO:0000259" key="7">
    <source>
        <dbReference type="SMART" id="SM01217"/>
    </source>
</evidence>
<evidence type="ECO:0000256" key="6">
    <source>
        <dbReference type="SAM" id="SignalP"/>
    </source>
</evidence>
<dbReference type="InterPro" id="IPR013783">
    <property type="entry name" value="Ig-like_fold"/>
</dbReference>
<dbReference type="InterPro" id="IPR002772">
    <property type="entry name" value="Glyco_hydro_3_C"/>
</dbReference>
<comment type="similarity">
    <text evidence="2">Belongs to the glycosyl hydrolase 3 family.</text>
</comment>
<dbReference type="Proteomes" id="UP000807342">
    <property type="component" value="Unassembled WGS sequence"/>
</dbReference>
<dbReference type="PANTHER" id="PTHR42715:SF10">
    <property type="entry name" value="BETA-GLUCOSIDASE"/>
    <property type="match status" value="1"/>
</dbReference>
<feature type="signal peptide" evidence="6">
    <location>
        <begin position="1"/>
        <end position="17"/>
    </location>
</feature>
<dbReference type="InterPro" id="IPR026891">
    <property type="entry name" value="Fn3-like"/>
</dbReference>
<dbReference type="Gene3D" id="2.60.40.10">
    <property type="entry name" value="Immunoglobulins"/>
    <property type="match status" value="1"/>
</dbReference>
<comment type="caution">
    <text evidence="8">The sequence shown here is derived from an EMBL/GenBank/DDBJ whole genome shotgun (WGS) entry which is preliminary data.</text>
</comment>
<dbReference type="SUPFAM" id="SSF52279">
    <property type="entry name" value="Beta-D-glucan exohydrolase, C-terminal domain"/>
    <property type="match status" value="1"/>
</dbReference>
<dbReference type="GO" id="GO:0008422">
    <property type="term" value="F:beta-glucosidase activity"/>
    <property type="evidence" value="ECO:0007669"/>
    <property type="project" value="UniProtKB-EC"/>
</dbReference>
<dbReference type="EC" id="3.2.1.21" evidence="3"/>
<dbReference type="InterPro" id="IPR036881">
    <property type="entry name" value="Glyco_hydro_3_C_sf"/>
</dbReference>
<evidence type="ECO:0000256" key="5">
    <source>
        <dbReference type="ARBA" id="ARBA00023295"/>
    </source>
</evidence>
<keyword evidence="6" id="KW-0732">Signal</keyword>
<dbReference type="PANTHER" id="PTHR42715">
    <property type="entry name" value="BETA-GLUCOSIDASE"/>
    <property type="match status" value="1"/>
</dbReference>
<comment type="catalytic activity">
    <reaction evidence="1">
        <text>Hydrolysis of terminal, non-reducing beta-D-glucosyl residues with release of beta-D-glucose.</text>
        <dbReference type="EC" id="3.2.1.21"/>
    </reaction>
</comment>
<accession>A0A9P6C339</accession>
<keyword evidence="9" id="KW-1185">Reference proteome</keyword>
<dbReference type="PRINTS" id="PR00133">
    <property type="entry name" value="GLHYDRLASE3"/>
</dbReference>
<gene>
    <name evidence="8" type="ORF">P691DRAFT_707002</name>
</gene>
<reference evidence="8" key="1">
    <citation type="submission" date="2020-11" db="EMBL/GenBank/DDBJ databases">
        <authorList>
            <consortium name="DOE Joint Genome Institute"/>
            <person name="Ahrendt S."/>
            <person name="Riley R."/>
            <person name="Andreopoulos W."/>
            <person name="Labutti K."/>
            <person name="Pangilinan J."/>
            <person name="Ruiz-Duenas F.J."/>
            <person name="Barrasa J.M."/>
            <person name="Sanchez-Garcia M."/>
            <person name="Camarero S."/>
            <person name="Miyauchi S."/>
            <person name="Serrano A."/>
            <person name="Linde D."/>
            <person name="Babiker R."/>
            <person name="Drula E."/>
            <person name="Ayuso-Fernandez I."/>
            <person name="Pacheco R."/>
            <person name="Padilla G."/>
            <person name="Ferreira P."/>
            <person name="Barriuso J."/>
            <person name="Kellner H."/>
            <person name="Castanera R."/>
            <person name="Alfaro M."/>
            <person name="Ramirez L."/>
            <person name="Pisabarro A.G."/>
            <person name="Kuo A."/>
            <person name="Tritt A."/>
            <person name="Lipzen A."/>
            <person name="He G."/>
            <person name="Yan M."/>
            <person name="Ng V."/>
            <person name="Cullen D."/>
            <person name="Martin F."/>
            <person name="Rosso M.-N."/>
            <person name="Henrissat B."/>
            <person name="Hibbett D."/>
            <person name="Martinez A.T."/>
            <person name="Grigoriev I.V."/>
        </authorList>
    </citation>
    <scope>NUCLEOTIDE SEQUENCE</scope>
    <source>
        <strain evidence="8">MF-IS2</strain>
    </source>
</reference>
<dbReference type="InterPro" id="IPR017853">
    <property type="entry name" value="GH"/>
</dbReference>
<organism evidence="8 9">
    <name type="scientific">Macrolepiota fuliginosa MF-IS2</name>
    <dbReference type="NCBI Taxonomy" id="1400762"/>
    <lineage>
        <taxon>Eukaryota</taxon>
        <taxon>Fungi</taxon>
        <taxon>Dikarya</taxon>
        <taxon>Basidiomycota</taxon>
        <taxon>Agaricomycotina</taxon>
        <taxon>Agaricomycetes</taxon>
        <taxon>Agaricomycetidae</taxon>
        <taxon>Agaricales</taxon>
        <taxon>Agaricineae</taxon>
        <taxon>Agaricaceae</taxon>
        <taxon>Macrolepiota</taxon>
    </lineage>
</organism>
<dbReference type="FunFam" id="3.40.50.1700:FF:000009">
    <property type="entry name" value="Periplasmic beta-glucosidase"/>
    <property type="match status" value="1"/>
</dbReference>
<dbReference type="SMART" id="SM01217">
    <property type="entry name" value="Fn3_like"/>
    <property type="match status" value="1"/>
</dbReference>
<dbReference type="Pfam" id="PF00933">
    <property type="entry name" value="Glyco_hydro_3"/>
    <property type="match status" value="1"/>
</dbReference>
<evidence type="ECO:0000256" key="4">
    <source>
        <dbReference type="ARBA" id="ARBA00022801"/>
    </source>
</evidence>
<feature type="chain" id="PRO_5040280686" description="beta-glucosidase" evidence="6">
    <location>
        <begin position="18"/>
        <end position="810"/>
    </location>
</feature>
<dbReference type="SUPFAM" id="SSF51445">
    <property type="entry name" value="(Trans)glycosidases"/>
    <property type="match status" value="1"/>
</dbReference>
<dbReference type="AlphaFoldDB" id="A0A9P6C339"/>
<evidence type="ECO:0000256" key="3">
    <source>
        <dbReference type="ARBA" id="ARBA00012744"/>
    </source>
</evidence>
<dbReference type="OrthoDB" id="2123594at2759"/>
<evidence type="ECO:0000313" key="9">
    <source>
        <dbReference type="Proteomes" id="UP000807342"/>
    </source>
</evidence>
<keyword evidence="5" id="KW-0326">Glycosidase</keyword>
<feature type="domain" description="Fibronectin type III-like" evidence="7">
    <location>
        <begin position="730"/>
        <end position="799"/>
    </location>
</feature>
<evidence type="ECO:0000256" key="1">
    <source>
        <dbReference type="ARBA" id="ARBA00000448"/>
    </source>
</evidence>
<keyword evidence="4 8" id="KW-0378">Hydrolase</keyword>
<dbReference type="FunFam" id="2.60.40.10:FF:000495">
    <property type="entry name" value="Periplasmic beta-glucosidase"/>
    <property type="match status" value="1"/>
</dbReference>
<protein>
    <recommendedName>
        <fullName evidence="3">beta-glucosidase</fullName>
        <ecNumber evidence="3">3.2.1.21</ecNumber>
    </recommendedName>
</protein>
<dbReference type="Gene3D" id="3.40.50.1700">
    <property type="entry name" value="Glycoside hydrolase family 3 C-terminal domain"/>
    <property type="match status" value="1"/>
</dbReference>
<evidence type="ECO:0000313" key="8">
    <source>
        <dbReference type="EMBL" id="KAF9447325.1"/>
    </source>
</evidence>